<keyword evidence="2" id="KW-1185">Reference proteome</keyword>
<protein>
    <submittedName>
        <fullName evidence="1">Uncharacterized protein</fullName>
    </submittedName>
</protein>
<name>A0A2A6BES7_PRIPA</name>
<accession>A0A2A6BES7</accession>
<dbReference type="AlphaFoldDB" id="A0A2A6BES7"/>
<accession>A0A8R1YR08</accession>
<gene>
    <name evidence="1" type="primary">WBGene00275488</name>
</gene>
<dbReference type="Proteomes" id="UP000005239">
    <property type="component" value="Unassembled WGS sequence"/>
</dbReference>
<organism evidence="1 2">
    <name type="scientific">Pristionchus pacificus</name>
    <name type="common">Parasitic nematode worm</name>
    <dbReference type="NCBI Taxonomy" id="54126"/>
    <lineage>
        <taxon>Eukaryota</taxon>
        <taxon>Metazoa</taxon>
        <taxon>Ecdysozoa</taxon>
        <taxon>Nematoda</taxon>
        <taxon>Chromadorea</taxon>
        <taxon>Rhabditida</taxon>
        <taxon>Rhabditina</taxon>
        <taxon>Diplogasteromorpha</taxon>
        <taxon>Diplogasteroidea</taxon>
        <taxon>Neodiplogasteridae</taxon>
        <taxon>Pristionchus</taxon>
    </lineage>
</organism>
<reference evidence="2" key="1">
    <citation type="journal article" date="2008" name="Nat. Genet.">
        <title>The Pristionchus pacificus genome provides a unique perspective on nematode lifestyle and parasitism.</title>
        <authorList>
            <person name="Dieterich C."/>
            <person name="Clifton S.W."/>
            <person name="Schuster L.N."/>
            <person name="Chinwalla A."/>
            <person name="Delehaunty K."/>
            <person name="Dinkelacker I."/>
            <person name="Fulton L."/>
            <person name="Fulton R."/>
            <person name="Godfrey J."/>
            <person name="Minx P."/>
            <person name="Mitreva M."/>
            <person name="Roeseler W."/>
            <person name="Tian H."/>
            <person name="Witte H."/>
            <person name="Yang S.P."/>
            <person name="Wilson R.K."/>
            <person name="Sommer R.J."/>
        </authorList>
    </citation>
    <scope>NUCLEOTIDE SEQUENCE [LARGE SCALE GENOMIC DNA]</scope>
    <source>
        <strain evidence="2">PS312</strain>
    </source>
</reference>
<sequence length="193" mass="22252">MINFSEATSQMADASGNADINHRLSQAIASRREIFSVLERLCEANRQNWLHTISERDFVILTTRTLHLHTKEHARITVDSMSEAERGIARQFVVLSPLRNPNIDPESFDFHSERDVHSGLVLFRMEILPIFLEGASVRTAQTLNLHHVTLEAQLLSRIKAVYLLSAEDKEYFDNLSEKYADIDMIRNEYRLLD</sequence>
<reference evidence="1" key="2">
    <citation type="submission" date="2022-06" db="UniProtKB">
        <authorList>
            <consortium name="EnsemblMetazoa"/>
        </authorList>
    </citation>
    <scope>IDENTIFICATION</scope>
    <source>
        <strain evidence="1">PS312</strain>
    </source>
</reference>
<evidence type="ECO:0000313" key="2">
    <source>
        <dbReference type="Proteomes" id="UP000005239"/>
    </source>
</evidence>
<dbReference type="EnsemblMetazoa" id="PPA37119.1">
    <property type="protein sequence ID" value="PPA37119.1"/>
    <property type="gene ID" value="WBGene00275488"/>
</dbReference>
<evidence type="ECO:0000313" key="1">
    <source>
        <dbReference type="EnsemblMetazoa" id="PPA37119.1"/>
    </source>
</evidence>
<proteinExistence type="predicted"/>